<keyword evidence="17" id="KW-1185">Reference proteome</keyword>
<reference evidence="16" key="1">
    <citation type="submission" date="2023-07" db="EMBL/GenBank/DDBJ databases">
        <title>draft genome sequence of fig (Ficus carica).</title>
        <authorList>
            <person name="Takahashi T."/>
            <person name="Nishimura K."/>
        </authorList>
    </citation>
    <scope>NUCLEOTIDE SEQUENCE</scope>
</reference>
<dbReference type="InterPro" id="IPR017053">
    <property type="entry name" value="Response_reg_B-typ_pln"/>
</dbReference>
<dbReference type="EMBL" id="BTGU01000167">
    <property type="protein sequence ID" value="GMN64067.1"/>
    <property type="molecule type" value="Genomic_DNA"/>
</dbReference>
<name>A0AA88DXN2_FICCA</name>
<comment type="similarity">
    <text evidence="2">Belongs to the ARR family. Type-B subfamily.</text>
</comment>
<evidence type="ECO:0000256" key="6">
    <source>
        <dbReference type="ARBA" id="ARBA00023015"/>
    </source>
</evidence>
<comment type="caution">
    <text evidence="16">The sequence shown here is derived from an EMBL/GenBank/DDBJ whole genome shotgun (WGS) entry which is preliminary data.</text>
</comment>
<evidence type="ECO:0000256" key="2">
    <source>
        <dbReference type="ARBA" id="ARBA00006015"/>
    </source>
</evidence>
<dbReference type="Pfam" id="PF00249">
    <property type="entry name" value="Myb_DNA-binding"/>
    <property type="match status" value="1"/>
</dbReference>
<proteinExistence type="inferred from homology"/>
<dbReference type="AlphaFoldDB" id="A0AA88DXN2"/>
<dbReference type="SUPFAM" id="SSF46689">
    <property type="entry name" value="Homeodomain-like"/>
    <property type="match status" value="1"/>
</dbReference>
<keyword evidence="6 11" id="KW-0805">Transcription regulation</keyword>
<evidence type="ECO:0000256" key="5">
    <source>
        <dbReference type="ARBA" id="ARBA00023012"/>
    </source>
</evidence>
<dbReference type="NCBIfam" id="TIGR01557">
    <property type="entry name" value="myb_SHAQKYF"/>
    <property type="match status" value="1"/>
</dbReference>
<dbReference type="GO" id="GO:0003677">
    <property type="term" value="F:DNA binding"/>
    <property type="evidence" value="ECO:0007669"/>
    <property type="project" value="UniProtKB-KW"/>
</dbReference>
<dbReference type="Gene3D" id="3.40.50.2300">
    <property type="match status" value="1"/>
</dbReference>
<dbReference type="PROSITE" id="PS51294">
    <property type="entry name" value="HTH_MYB"/>
    <property type="match status" value="1"/>
</dbReference>
<dbReference type="SUPFAM" id="SSF52172">
    <property type="entry name" value="CheY-like"/>
    <property type="match status" value="1"/>
</dbReference>
<evidence type="ECO:0000313" key="17">
    <source>
        <dbReference type="Proteomes" id="UP001187192"/>
    </source>
</evidence>
<evidence type="ECO:0000256" key="4">
    <source>
        <dbReference type="ARBA" id="ARBA00022864"/>
    </source>
</evidence>
<evidence type="ECO:0000259" key="15">
    <source>
        <dbReference type="PROSITE" id="PS51294"/>
    </source>
</evidence>
<feature type="domain" description="Response regulatory" evidence="14">
    <location>
        <begin position="1"/>
        <end position="103"/>
    </location>
</feature>
<feature type="compositionally biased region" description="Acidic residues" evidence="13">
    <location>
        <begin position="153"/>
        <end position="169"/>
    </location>
</feature>
<dbReference type="CDD" id="cd17584">
    <property type="entry name" value="REC_typeB_ARR-like"/>
    <property type="match status" value="1"/>
</dbReference>
<evidence type="ECO:0000313" key="16">
    <source>
        <dbReference type="EMBL" id="GMN64067.1"/>
    </source>
</evidence>
<dbReference type="Pfam" id="PF00072">
    <property type="entry name" value="Response_reg"/>
    <property type="match status" value="1"/>
</dbReference>
<dbReference type="FunFam" id="1.10.10.60:FF:000007">
    <property type="entry name" value="Two-component response regulator"/>
    <property type="match status" value="1"/>
</dbReference>
<sequence>MAVEDQRGGEDGAFDRFPAIKALNMLRENRDKFDLVISDVNMPDMDGFKLLELVGLEMDLPVIMLSAHSDTKLVMKGVTHGACDYLLKPVRIEELKNIWQHVVRRRKLDKNDQSNSRGHGKPCHGTGEGGKGVATTGNEDQNAKLKKKRKDQNDDDEEEGEENGPENEDPATQKKSRVVWSPELHRKFVAAVHQLGVDKAFPKKILDLMNVEGLTRENVASHLQKYRAYLKRTETPQASIVAAMGGKDSSYMRTGAIEGFGDLPALAGSVRMANNALSPSFTQGRIFDRLNSPFGLTIRGITSTGLIQPSKPQNLSNSFNAPGKFQPSLPVNQRASLFQGIAPSLEVNQLQQSKCTTHFGDMGTLNNPAGFAVYAGSSSIAPNSSSNALMLPGNLQQTCSGRALGIQSSGRVAVSDPKAFDLGINSSSNFLDHNHCRESWHGAVQSSKFPSTALPMIQPPNHGQMRCNNLVSAPTSSQIGNHCHEFASTSTLPTSLENSRGDVHGQDGLIGNIVHPTNFTANRRWEEHGKDHNHSLNQNFSATNSLVSANSTMASLHQNLDQNNAASSQNFNASITDQLNGGTPSIFRLNETGESAASTSTEPNGNNLDGQAKAQDAFENNYESLDDIISALMKRENETILMDGELGFDTFPLGSCIPDFTA</sequence>
<evidence type="ECO:0000256" key="9">
    <source>
        <dbReference type="ARBA" id="ARBA00023163"/>
    </source>
</evidence>
<evidence type="ECO:0000256" key="13">
    <source>
        <dbReference type="SAM" id="MobiDB-lite"/>
    </source>
</evidence>
<dbReference type="PIRSF" id="PIRSF036392">
    <property type="entry name" value="RR_ARR_type-B"/>
    <property type="match status" value="1"/>
</dbReference>
<gene>
    <name evidence="16" type="ORF">TIFTF001_033142</name>
</gene>
<comment type="function">
    <text evidence="11">Transcriptional activator that binds specific DNA sequence.</text>
</comment>
<keyword evidence="7 11" id="KW-0238">DNA-binding</keyword>
<evidence type="ECO:0000256" key="8">
    <source>
        <dbReference type="ARBA" id="ARBA00023159"/>
    </source>
</evidence>
<dbReference type="Gene3D" id="1.10.10.60">
    <property type="entry name" value="Homeodomain-like"/>
    <property type="match status" value="1"/>
</dbReference>
<dbReference type="InterPro" id="IPR001789">
    <property type="entry name" value="Sig_transdc_resp-reg_receiver"/>
</dbReference>
<dbReference type="SMART" id="SM00448">
    <property type="entry name" value="REC"/>
    <property type="match status" value="1"/>
</dbReference>
<evidence type="ECO:0000256" key="10">
    <source>
        <dbReference type="ARBA" id="ARBA00023242"/>
    </source>
</evidence>
<keyword evidence="5 11" id="KW-0902">Two-component regulatory system</keyword>
<dbReference type="InterPro" id="IPR011006">
    <property type="entry name" value="CheY-like_superfamily"/>
</dbReference>
<dbReference type="PANTHER" id="PTHR43874">
    <property type="entry name" value="TWO-COMPONENT RESPONSE REGULATOR"/>
    <property type="match status" value="1"/>
</dbReference>
<dbReference type="InterPro" id="IPR009057">
    <property type="entry name" value="Homeodomain-like_sf"/>
</dbReference>
<evidence type="ECO:0000256" key="3">
    <source>
        <dbReference type="ARBA" id="ARBA00022553"/>
    </source>
</evidence>
<keyword evidence="9 11" id="KW-0804">Transcription</keyword>
<dbReference type="InterPro" id="IPR045279">
    <property type="entry name" value="ARR-like"/>
</dbReference>
<dbReference type="GO" id="GO:0000160">
    <property type="term" value="P:phosphorelay signal transduction system"/>
    <property type="evidence" value="ECO:0007669"/>
    <property type="project" value="UniProtKB-KW"/>
</dbReference>
<feature type="modified residue" description="4-aspartylphosphate" evidence="12">
    <location>
        <position position="39"/>
    </location>
</feature>
<dbReference type="GO" id="GO:0005634">
    <property type="term" value="C:nucleus"/>
    <property type="evidence" value="ECO:0007669"/>
    <property type="project" value="UniProtKB-SubCell"/>
</dbReference>
<keyword evidence="3 12" id="KW-0597">Phosphoprotein</keyword>
<evidence type="ECO:0000256" key="7">
    <source>
        <dbReference type="ARBA" id="ARBA00023125"/>
    </source>
</evidence>
<dbReference type="InterPro" id="IPR017930">
    <property type="entry name" value="Myb_dom"/>
</dbReference>
<dbReference type="GO" id="GO:0009736">
    <property type="term" value="P:cytokinin-activated signaling pathway"/>
    <property type="evidence" value="ECO:0007669"/>
    <property type="project" value="UniProtKB-KW"/>
</dbReference>
<keyword evidence="4" id="KW-0932">Cytokinin signaling pathway</keyword>
<evidence type="ECO:0000256" key="12">
    <source>
        <dbReference type="PROSITE-ProRule" id="PRU00169"/>
    </source>
</evidence>
<feature type="region of interest" description="Disordered" evidence="13">
    <location>
        <begin position="109"/>
        <end position="176"/>
    </location>
</feature>
<dbReference type="PANTHER" id="PTHR43874:SF205">
    <property type="entry name" value="TWO-COMPONENT RESPONSE REGULATOR ORR23"/>
    <property type="match status" value="1"/>
</dbReference>
<dbReference type="Proteomes" id="UP001187192">
    <property type="component" value="Unassembled WGS sequence"/>
</dbReference>
<dbReference type="PROSITE" id="PS50110">
    <property type="entry name" value="RESPONSE_REGULATORY"/>
    <property type="match status" value="1"/>
</dbReference>
<accession>A0AA88DXN2</accession>
<comment type="subcellular location">
    <subcellularLocation>
        <location evidence="1 11">Nucleus</location>
    </subcellularLocation>
</comment>
<keyword evidence="8 11" id="KW-0010">Activator</keyword>
<protein>
    <recommendedName>
        <fullName evidence="11">Two-component response regulator</fullName>
    </recommendedName>
</protein>
<organism evidence="16 17">
    <name type="scientific">Ficus carica</name>
    <name type="common">Common fig</name>
    <dbReference type="NCBI Taxonomy" id="3494"/>
    <lineage>
        <taxon>Eukaryota</taxon>
        <taxon>Viridiplantae</taxon>
        <taxon>Streptophyta</taxon>
        <taxon>Embryophyta</taxon>
        <taxon>Tracheophyta</taxon>
        <taxon>Spermatophyta</taxon>
        <taxon>Magnoliopsida</taxon>
        <taxon>eudicotyledons</taxon>
        <taxon>Gunneridae</taxon>
        <taxon>Pentapetalae</taxon>
        <taxon>rosids</taxon>
        <taxon>fabids</taxon>
        <taxon>Rosales</taxon>
        <taxon>Moraceae</taxon>
        <taxon>Ficeae</taxon>
        <taxon>Ficus</taxon>
    </lineage>
</organism>
<evidence type="ECO:0000259" key="14">
    <source>
        <dbReference type="PROSITE" id="PS50110"/>
    </source>
</evidence>
<dbReference type="InterPro" id="IPR006447">
    <property type="entry name" value="Myb_dom_plants"/>
</dbReference>
<feature type="domain" description="HTH myb-type" evidence="15">
    <location>
        <begin position="172"/>
        <end position="231"/>
    </location>
</feature>
<dbReference type="GO" id="GO:0003700">
    <property type="term" value="F:DNA-binding transcription factor activity"/>
    <property type="evidence" value="ECO:0007669"/>
    <property type="project" value="UniProtKB-UniRule"/>
</dbReference>
<dbReference type="InterPro" id="IPR001005">
    <property type="entry name" value="SANT/Myb"/>
</dbReference>
<evidence type="ECO:0000256" key="11">
    <source>
        <dbReference type="PIRNR" id="PIRNR036392"/>
    </source>
</evidence>
<keyword evidence="10 11" id="KW-0539">Nucleus</keyword>
<evidence type="ECO:0000256" key="1">
    <source>
        <dbReference type="ARBA" id="ARBA00004123"/>
    </source>
</evidence>